<dbReference type="AlphaFoldDB" id="A0A5Q0TC71"/>
<name>A0A5Q0TC71_9VIBR</name>
<keyword evidence="2" id="KW-1185">Reference proteome</keyword>
<proteinExistence type="predicted"/>
<evidence type="ECO:0000313" key="1">
    <source>
        <dbReference type="EMBL" id="QGA64241.1"/>
    </source>
</evidence>
<organism evidence="1 2">
    <name type="scientific">Vibrio algicola</name>
    <dbReference type="NCBI Taxonomy" id="2662262"/>
    <lineage>
        <taxon>Bacteria</taxon>
        <taxon>Pseudomonadati</taxon>
        <taxon>Pseudomonadota</taxon>
        <taxon>Gammaproteobacteria</taxon>
        <taxon>Vibrionales</taxon>
        <taxon>Vibrionaceae</taxon>
        <taxon>Vibrio</taxon>
    </lineage>
</organism>
<dbReference type="Proteomes" id="UP000348942">
    <property type="component" value="Chromosome 1"/>
</dbReference>
<dbReference type="EMBL" id="CP045699">
    <property type="protein sequence ID" value="QGA64241.1"/>
    <property type="molecule type" value="Genomic_DNA"/>
</dbReference>
<dbReference type="RefSeq" id="WP_153446048.1">
    <property type="nucleotide sequence ID" value="NZ_CP045699.1"/>
</dbReference>
<protein>
    <submittedName>
        <fullName evidence="1">IS66 family insertion sequence element accessory protein TnpB</fullName>
    </submittedName>
</protein>
<evidence type="ECO:0000313" key="2">
    <source>
        <dbReference type="Proteomes" id="UP000348942"/>
    </source>
</evidence>
<sequence length="104" mass="11669">MAQRHTDQEWQIFIEQSQSSSLSKLAFCKLNDLNPSTYYAKRKQFTETLMPQGFVKAEVVEKTTKYQATHTAVANMTLLVKNVELSIPQGTPATYLAELIGALS</sequence>
<reference evidence="1 2" key="1">
    <citation type="submission" date="2019-10" db="EMBL/GenBank/DDBJ databases">
        <title>Vibrio sp. nov., isolated from Coralline algae surface.</title>
        <authorList>
            <person name="Geng Y."/>
            <person name="Zhang X."/>
        </authorList>
    </citation>
    <scope>NUCLEOTIDE SEQUENCE [LARGE SCALE GENOMIC DNA]</scope>
    <source>
        <strain evidence="1 2">SM1977</strain>
    </source>
</reference>
<accession>A0A5Q0TC71</accession>
<dbReference type="NCBIfam" id="NF047593">
    <property type="entry name" value="IS66_ISAeme5_TnpA"/>
    <property type="match status" value="1"/>
</dbReference>
<gene>
    <name evidence="1" type="ORF">GFB47_01630</name>
</gene>